<reference evidence="3" key="1">
    <citation type="submission" date="2022-11" db="UniProtKB">
        <authorList>
            <consortium name="WormBaseParasite"/>
        </authorList>
    </citation>
    <scope>IDENTIFICATION</scope>
</reference>
<dbReference type="GO" id="GO:0005737">
    <property type="term" value="C:cytoplasm"/>
    <property type="evidence" value="ECO:0007669"/>
    <property type="project" value="TreeGrafter"/>
</dbReference>
<dbReference type="Pfam" id="PF20656">
    <property type="entry name" value="MS_N"/>
    <property type="match status" value="1"/>
</dbReference>
<dbReference type="InterPro" id="IPR011076">
    <property type="entry name" value="Malate_synth_sf"/>
</dbReference>
<dbReference type="GO" id="GO:0004474">
    <property type="term" value="F:malate synthase activity"/>
    <property type="evidence" value="ECO:0007669"/>
    <property type="project" value="InterPro"/>
</dbReference>
<accession>A0A914RVX9</accession>
<dbReference type="PANTHER" id="PTHR42902:SF1">
    <property type="entry name" value="MALATE SYNTHASE 1-RELATED"/>
    <property type="match status" value="1"/>
</dbReference>
<evidence type="ECO:0000259" key="1">
    <source>
        <dbReference type="Pfam" id="PF20656"/>
    </source>
</evidence>
<dbReference type="InterPro" id="IPR048356">
    <property type="entry name" value="MS_N"/>
</dbReference>
<dbReference type="InterPro" id="IPR006252">
    <property type="entry name" value="Malate_synthA"/>
</dbReference>
<sequence>MTAPEVPGDERILTPDALRFLKELHQKFDTRRLQLLAQRRVIQASIDDSKYFPDFDPATKNLREDRNWFGANIPEDMMVS</sequence>
<dbReference type="PANTHER" id="PTHR42902">
    <property type="entry name" value="MALATE SYNTHASE"/>
    <property type="match status" value="1"/>
</dbReference>
<evidence type="ECO:0000313" key="2">
    <source>
        <dbReference type="Proteomes" id="UP000887564"/>
    </source>
</evidence>
<protein>
    <submittedName>
        <fullName evidence="3">Malate synthase</fullName>
    </submittedName>
</protein>
<dbReference type="Gene3D" id="3.20.20.360">
    <property type="entry name" value="Malate synthase, domain 3"/>
    <property type="match status" value="1"/>
</dbReference>
<dbReference type="WBParaSite" id="PEQ_0001047801-mRNA-1">
    <property type="protein sequence ID" value="PEQ_0001047801-mRNA-1"/>
    <property type="gene ID" value="PEQ_0001047801"/>
</dbReference>
<organism evidence="2 3">
    <name type="scientific">Parascaris equorum</name>
    <name type="common">Equine roundworm</name>
    <dbReference type="NCBI Taxonomy" id="6256"/>
    <lineage>
        <taxon>Eukaryota</taxon>
        <taxon>Metazoa</taxon>
        <taxon>Ecdysozoa</taxon>
        <taxon>Nematoda</taxon>
        <taxon>Chromadorea</taxon>
        <taxon>Rhabditida</taxon>
        <taxon>Spirurina</taxon>
        <taxon>Ascaridomorpha</taxon>
        <taxon>Ascaridoidea</taxon>
        <taxon>Ascarididae</taxon>
        <taxon>Parascaris</taxon>
    </lineage>
</organism>
<dbReference type="AlphaFoldDB" id="A0A914RVX9"/>
<name>A0A914RVX9_PAREQ</name>
<dbReference type="GO" id="GO:0006097">
    <property type="term" value="P:glyoxylate cycle"/>
    <property type="evidence" value="ECO:0007669"/>
    <property type="project" value="InterPro"/>
</dbReference>
<dbReference type="SUPFAM" id="SSF51645">
    <property type="entry name" value="Malate synthase G"/>
    <property type="match status" value="1"/>
</dbReference>
<proteinExistence type="predicted"/>
<evidence type="ECO:0000313" key="3">
    <source>
        <dbReference type="WBParaSite" id="PEQ_0001047801-mRNA-1"/>
    </source>
</evidence>
<keyword evidence="2" id="KW-1185">Reference proteome</keyword>
<dbReference type="Proteomes" id="UP000887564">
    <property type="component" value="Unplaced"/>
</dbReference>
<dbReference type="InterPro" id="IPR046363">
    <property type="entry name" value="MS_N_TIM-barrel_dom"/>
</dbReference>
<feature type="domain" description="Malate synthase N-terminal" evidence="1">
    <location>
        <begin position="2"/>
        <end position="60"/>
    </location>
</feature>